<evidence type="ECO:0000313" key="1">
    <source>
        <dbReference type="EMBL" id="EJF51859.1"/>
    </source>
</evidence>
<accession>J0NWH8</accession>
<dbReference type="HOGENOM" id="CLU_3205126_0_0_10"/>
<protein>
    <submittedName>
        <fullName evidence="1">Uncharacterized protein</fullName>
    </submittedName>
</protein>
<organism evidence="1 2">
    <name type="scientific">Saprospira grandis DSM 2844</name>
    <dbReference type="NCBI Taxonomy" id="694433"/>
    <lineage>
        <taxon>Bacteria</taxon>
        <taxon>Pseudomonadati</taxon>
        <taxon>Bacteroidota</taxon>
        <taxon>Saprospiria</taxon>
        <taxon>Saprospirales</taxon>
        <taxon>Saprospiraceae</taxon>
        <taxon>Saprospira</taxon>
    </lineage>
</organism>
<sequence>MEGFNPPYYIKMHSLIGCRFQPTALESAAFRLQKQRFLPQLLGNC</sequence>
<evidence type="ECO:0000313" key="2">
    <source>
        <dbReference type="Proteomes" id="UP000005113"/>
    </source>
</evidence>
<gene>
    <name evidence="1" type="ORF">SapgrDRAFT_0100</name>
</gene>
<proteinExistence type="predicted"/>
<dbReference type="EMBL" id="JH719942">
    <property type="protein sequence ID" value="EJF51859.1"/>
    <property type="molecule type" value="Genomic_DNA"/>
</dbReference>
<dbReference type="AlphaFoldDB" id="J0NWH8"/>
<name>J0NWH8_9BACT</name>
<dbReference type="Proteomes" id="UP000005113">
    <property type="component" value="Unassembled WGS sequence"/>
</dbReference>
<reference evidence="2" key="1">
    <citation type="journal article" date="2012" name="Stand. Genomic Sci.">
        <title>Permanent draft genome sequence of the gliding predator Saprospira grandis strain Sa g1 (= HR1).</title>
        <authorList>
            <person name="Mavromatis K."/>
            <person name="Chertkov O."/>
            <person name="Lapidus A."/>
            <person name="Nolan M."/>
            <person name="Lucas S."/>
            <person name="Tice H."/>
            <person name="Del Rio T.G."/>
            <person name="Cheng J.F."/>
            <person name="Han C."/>
            <person name="Tapia R."/>
            <person name="Bruce D."/>
            <person name="Goodwin L.A."/>
            <person name="Pitluck S."/>
            <person name="Huntemann M."/>
            <person name="Liolios K."/>
            <person name="Pagani I."/>
            <person name="Ivanova N."/>
            <person name="Mikhailova N."/>
            <person name="Pati A."/>
            <person name="Chen A."/>
            <person name="Palaniappan K."/>
            <person name="Land M."/>
            <person name="Brambilla E.M."/>
            <person name="Rohde M."/>
            <person name="Spring S."/>
            <person name="Goker M."/>
            <person name="Detter J.C."/>
            <person name="Bristow J."/>
            <person name="Eisen J.A."/>
            <person name="Markowitz V."/>
            <person name="Hugenholtz P."/>
            <person name="Kyrpides N.C."/>
            <person name="Klenk H.P."/>
            <person name="Woyke T."/>
        </authorList>
    </citation>
    <scope>NUCLEOTIDE SEQUENCE [LARGE SCALE GENOMIC DNA]</scope>
    <source>
        <strain evidence="2">DSM 2844</strain>
    </source>
</reference>